<dbReference type="AlphaFoldDB" id="C6E3V5"/>
<reference evidence="1" key="1">
    <citation type="submission" date="2009-07" db="EMBL/GenBank/DDBJ databases">
        <title>Complete sequence of Geobacter sp. M21.</title>
        <authorList>
            <consortium name="US DOE Joint Genome Institute"/>
            <person name="Lucas S."/>
            <person name="Copeland A."/>
            <person name="Lapidus A."/>
            <person name="Glavina del Rio T."/>
            <person name="Dalin E."/>
            <person name="Tice H."/>
            <person name="Bruce D."/>
            <person name="Goodwin L."/>
            <person name="Pitluck S."/>
            <person name="Saunders E."/>
            <person name="Brettin T."/>
            <person name="Detter J.C."/>
            <person name="Han C."/>
            <person name="Larimer F."/>
            <person name="Land M."/>
            <person name="Hauser L."/>
            <person name="Kyrpides N."/>
            <person name="Ovchinnikova G."/>
            <person name="Lovley D."/>
        </authorList>
    </citation>
    <scope>NUCLEOTIDE SEQUENCE [LARGE SCALE GENOMIC DNA]</scope>
    <source>
        <strain evidence="1">M21</strain>
    </source>
</reference>
<protein>
    <submittedName>
        <fullName evidence="1">Uncharacterized protein</fullName>
    </submittedName>
</protein>
<sequence>MLIQVAYDDEKYDYVKDFMLDKLIDAGAISKFRRSSGWVRVGVDPIRKRITRSKAVEMGSGSEAEIRDDVDKRSAPYTGIERRAVNA</sequence>
<name>C6E3V5_GEOSM</name>
<evidence type="ECO:0000313" key="1">
    <source>
        <dbReference type="EMBL" id="ACT17370.1"/>
    </source>
</evidence>
<organism evidence="1">
    <name type="scientific">Geobacter sp. (strain M21)</name>
    <dbReference type="NCBI Taxonomy" id="443144"/>
    <lineage>
        <taxon>Bacteria</taxon>
        <taxon>Pseudomonadati</taxon>
        <taxon>Thermodesulfobacteriota</taxon>
        <taxon>Desulfuromonadia</taxon>
        <taxon>Geobacterales</taxon>
        <taxon>Geobacteraceae</taxon>
        <taxon>Geobacter</taxon>
    </lineage>
</organism>
<accession>C6E3V5</accession>
<dbReference type="InterPro" id="IPR054686">
    <property type="entry name" value="GSU3473-like"/>
</dbReference>
<gene>
    <name evidence="1" type="ordered locus">GM21_1310</name>
</gene>
<dbReference type="HOGENOM" id="CLU_190609_1_0_7"/>
<proteinExistence type="predicted"/>
<dbReference type="EMBL" id="CP001661">
    <property type="protein sequence ID" value="ACT17370.1"/>
    <property type="molecule type" value="Genomic_DNA"/>
</dbReference>
<dbReference type="OrthoDB" id="5405882at2"/>
<dbReference type="NCBIfam" id="NF045719">
    <property type="entry name" value="GSU3473_fam"/>
    <property type="match status" value="1"/>
</dbReference>
<dbReference type="KEGG" id="gem:GM21_1310"/>